<dbReference type="EMBL" id="JADBGF010000001">
    <property type="protein sequence ID" value="MBE1602894.1"/>
    <property type="molecule type" value="Genomic_DNA"/>
</dbReference>
<evidence type="ECO:0000313" key="3">
    <source>
        <dbReference type="Proteomes" id="UP000629287"/>
    </source>
</evidence>
<reference evidence="2 3" key="1">
    <citation type="submission" date="2020-10" db="EMBL/GenBank/DDBJ databases">
        <title>Sequencing the genomes of 1000 actinobacteria strains.</title>
        <authorList>
            <person name="Klenk H.-P."/>
        </authorList>
    </citation>
    <scope>NUCLEOTIDE SEQUENCE [LARGE SCALE GENOMIC DNA]</scope>
    <source>
        <strain evidence="2 3">DSM 41803</strain>
    </source>
</reference>
<dbReference type="RefSeq" id="WP_159026209.1">
    <property type="nucleotide sequence ID" value="NZ_JADBGF010000001.1"/>
</dbReference>
<feature type="region of interest" description="Disordered" evidence="1">
    <location>
        <begin position="1"/>
        <end position="49"/>
    </location>
</feature>
<evidence type="ECO:0000313" key="2">
    <source>
        <dbReference type="EMBL" id="MBE1602894.1"/>
    </source>
</evidence>
<name>A0A8I0PHR8_9ACTN</name>
<proteinExistence type="predicted"/>
<sequence>MGRGGEPGRREIIGRVPASDASDVGRAVAVAKEASRPGLHGPCASTAPY</sequence>
<organism evidence="2 3">
    <name type="scientific">Streptomyces stelliscabiei</name>
    <dbReference type="NCBI Taxonomy" id="146820"/>
    <lineage>
        <taxon>Bacteria</taxon>
        <taxon>Bacillati</taxon>
        <taxon>Actinomycetota</taxon>
        <taxon>Actinomycetes</taxon>
        <taxon>Kitasatosporales</taxon>
        <taxon>Streptomycetaceae</taxon>
        <taxon>Streptomyces</taxon>
    </lineage>
</organism>
<dbReference type="AlphaFoldDB" id="A0A8I0PHR8"/>
<protein>
    <submittedName>
        <fullName evidence="2">Uncharacterized protein</fullName>
    </submittedName>
</protein>
<feature type="compositionally biased region" description="Basic and acidic residues" evidence="1">
    <location>
        <begin position="1"/>
        <end position="13"/>
    </location>
</feature>
<dbReference type="GeneID" id="86833420"/>
<gene>
    <name evidence="2" type="ORF">H4687_009023</name>
</gene>
<keyword evidence="3" id="KW-1185">Reference proteome</keyword>
<accession>A0A8I0PHR8</accession>
<evidence type="ECO:0000256" key="1">
    <source>
        <dbReference type="SAM" id="MobiDB-lite"/>
    </source>
</evidence>
<comment type="caution">
    <text evidence="2">The sequence shown here is derived from an EMBL/GenBank/DDBJ whole genome shotgun (WGS) entry which is preliminary data.</text>
</comment>
<dbReference type="Proteomes" id="UP000629287">
    <property type="component" value="Unassembled WGS sequence"/>
</dbReference>